<evidence type="ECO:0000256" key="2">
    <source>
        <dbReference type="ARBA" id="ARBA00022669"/>
    </source>
</evidence>
<dbReference type="PROSITE" id="PS51910">
    <property type="entry name" value="GH18_2"/>
    <property type="match status" value="1"/>
</dbReference>
<dbReference type="CDD" id="cd00035">
    <property type="entry name" value="ChtBD1"/>
    <property type="match status" value="3"/>
</dbReference>
<dbReference type="SMART" id="SM00270">
    <property type="entry name" value="ChtBD1"/>
    <property type="match status" value="4"/>
</dbReference>
<dbReference type="InterPro" id="IPR001579">
    <property type="entry name" value="Glyco_hydro_18_chit_AS"/>
</dbReference>
<sequence>MLYKHLSIISLLLITKKVVGNGITGFQVPDNVVCNAFKLCPLKSEYQEILDNPDEYISDNINLSDPQYHQCCNQYNQCGETDDFCGPFCQSGACDPVIAADDEDAPYEGMEWLLKCKNLVMDNKCSNKCPCESGTCNLDTGVCEGADEASISSVSADCNALPSGSCNKDCPCKNGMCCSSYGYCGDNENYCGIGCLNGPCLYAPKPADCPNDGTCSADCPCPEGYCCSKYGYCGTGDLFCGEGCQSGNCNGKINPPPVIIKTTATTTTKPITSIVVTTSAAPPAPTVSDCSGLNTGACNENCPCKNPDHCCSKYGYCGTGAQYCGAGCINGPCGTSEISESVVEPTTTKSTMKPTTTETKSTTSKKTTTTKKATTSKKTSTSKKTTTTSKKTNTSKKITTTNVKPSSTSSTPGAKGKAGVIMYLTNWSIYSRFTNVANYDFSGVDVINYAFFNVDAGGNVLTLDEWADYGWGNGGLIRILTHDIKAKYPNIKVVVSIGGWSCSQYFSDVAASASARKNFAKNILNIINTNGFDGVDLDWEYPGGGGLDGNHARADDAKNFLLMLQDIRSVIGNDYLLTIANSANASIYGEYLINISKTVDWVGVMTYDMAGAWNAYSGFNSPLYIDKTKDKNGQTSISDVVQDYISKGVDPSRIVIGGAFYGRSWMVTSGENNGAYQLCQQTSWGVQGGVCNAIVGDSFDVAWAPTGVWAYYSLRKQGLLSSSTSAKSPWIRKYHELEVCPSLYNYNTKVFIGYDDPKSLKEKTQYARNNGLAGIMVWEISEDYERELLNAMNEGWNN</sequence>
<keyword evidence="4" id="KW-0146">Chitin degradation</keyword>
<evidence type="ECO:0000256" key="6">
    <source>
        <dbReference type="ARBA" id="ARBA00023295"/>
    </source>
</evidence>
<dbReference type="CDD" id="cd06548">
    <property type="entry name" value="GH18_chitinase"/>
    <property type="match status" value="1"/>
</dbReference>
<dbReference type="InterPro" id="IPR011583">
    <property type="entry name" value="Chitinase_II/V-like_cat"/>
</dbReference>
<reference evidence="14 15" key="1">
    <citation type="submission" date="2016-08" db="EMBL/GenBank/DDBJ databases">
        <title>A Parts List for Fungal Cellulosomes Revealed by Comparative Genomics.</title>
        <authorList>
            <consortium name="DOE Joint Genome Institute"/>
            <person name="Haitjema C.H."/>
            <person name="Gilmore S.P."/>
            <person name="Henske J.K."/>
            <person name="Solomon K.V."/>
            <person name="De Groot R."/>
            <person name="Kuo A."/>
            <person name="Mondo S.J."/>
            <person name="Salamov A.A."/>
            <person name="Labutti K."/>
            <person name="Zhao Z."/>
            <person name="Chiniquy J."/>
            <person name="Barry K."/>
            <person name="Brewer H.M."/>
            <person name="Purvine S.O."/>
            <person name="Wright A.T."/>
            <person name="Boxma B."/>
            <person name="Van Alen T."/>
            <person name="Hackstein J.H."/>
            <person name="Baker S.E."/>
            <person name="Grigoriev I.V."/>
            <person name="O'Malley M.A."/>
        </authorList>
    </citation>
    <scope>NUCLEOTIDE SEQUENCE [LARGE SCALE GENOMIC DNA]</scope>
    <source>
        <strain evidence="14 15">G1</strain>
    </source>
</reference>
<evidence type="ECO:0000256" key="4">
    <source>
        <dbReference type="ARBA" id="ARBA00023024"/>
    </source>
</evidence>
<gene>
    <name evidence="14" type="ORF">LY90DRAFT_388262</name>
</gene>
<evidence type="ECO:0000256" key="1">
    <source>
        <dbReference type="ARBA" id="ARBA00000822"/>
    </source>
</evidence>
<dbReference type="InterPro" id="IPR017853">
    <property type="entry name" value="GH"/>
</dbReference>
<feature type="compositionally biased region" description="Polar residues" evidence="10">
    <location>
        <begin position="402"/>
        <end position="412"/>
    </location>
</feature>
<dbReference type="InterPro" id="IPR036861">
    <property type="entry name" value="Endochitinase-like_sf"/>
</dbReference>
<proteinExistence type="predicted"/>
<dbReference type="Gene3D" id="3.20.20.80">
    <property type="entry name" value="Glycosidases"/>
    <property type="match status" value="1"/>
</dbReference>
<dbReference type="GO" id="GO:0000272">
    <property type="term" value="P:polysaccharide catabolic process"/>
    <property type="evidence" value="ECO:0007669"/>
    <property type="project" value="UniProtKB-KW"/>
</dbReference>
<dbReference type="Gene3D" id="3.30.60.10">
    <property type="entry name" value="Endochitinase-like"/>
    <property type="match status" value="4"/>
</dbReference>
<evidence type="ECO:0000259" key="13">
    <source>
        <dbReference type="PROSITE" id="PS51910"/>
    </source>
</evidence>
<keyword evidence="8" id="KW-1015">Disulfide bond</keyword>
<dbReference type="PANTHER" id="PTHR11177">
    <property type="entry name" value="CHITINASE"/>
    <property type="match status" value="1"/>
</dbReference>
<dbReference type="InterPro" id="IPR050314">
    <property type="entry name" value="Glycosyl_Hydrlase_18"/>
</dbReference>
<evidence type="ECO:0000256" key="3">
    <source>
        <dbReference type="ARBA" id="ARBA00022801"/>
    </source>
</evidence>
<dbReference type="Pfam" id="PF00704">
    <property type="entry name" value="Glyco_hydro_18"/>
    <property type="match status" value="1"/>
</dbReference>
<feature type="domain" description="Chitin-binding type-1" evidence="12">
    <location>
        <begin position="287"/>
        <end position="335"/>
    </location>
</feature>
<dbReference type="Gene3D" id="3.10.50.10">
    <property type="match status" value="1"/>
</dbReference>
<dbReference type="OrthoDB" id="73875at2759"/>
<dbReference type="STRING" id="1754190.A0A1Y2AZB3"/>
<protein>
    <submittedName>
        <fullName evidence="14">Uncharacterized protein</fullName>
    </submittedName>
</protein>
<feature type="disulfide bond" evidence="8">
    <location>
        <begin position="310"/>
        <end position="324"/>
    </location>
</feature>
<evidence type="ECO:0000256" key="11">
    <source>
        <dbReference type="SAM" id="SignalP"/>
    </source>
</evidence>
<dbReference type="PROSITE" id="PS50941">
    <property type="entry name" value="CHIT_BIND_I_2"/>
    <property type="match status" value="3"/>
</dbReference>
<keyword evidence="7" id="KW-0624">Polysaccharide degradation</keyword>
<feature type="disulfide bond" evidence="8">
    <location>
        <begin position="177"/>
        <end position="191"/>
    </location>
</feature>
<keyword evidence="2 8" id="KW-0147">Chitin-binding</keyword>
<keyword evidence="3 9" id="KW-0378">Hydrolase</keyword>
<dbReference type="SMART" id="SM00636">
    <property type="entry name" value="Glyco_18"/>
    <property type="match status" value="1"/>
</dbReference>
<keyword evidence="6 9" id="KW-0326">Glycosidase</keyword>
<evidence type="ECO:0000256" key="8">
    <source>
        <dbReference type="PROSITE-ProRule" id="PRU00261"/>
    </source>
</evidence>
<feature type="disulfide bond" evidence="8">
    <location>
        <begin position="226"/>
        <end position="240"/>
    </location>
</feature>
<dbReference type="InterPro" id="IPR018371">
    <property type="entry name" value="Chitin-binding_1_CS"/>
</dbReference>
<dbReference type="AlphaFoldDB" id="A0A1Y2AZB3"/>
<feature type="domain" description="Chitin-binding type-1" evidence="12">
    <location>
        <begin position="163"/>
        <end position="202"/>
    </location>
</feature>
<feature type="compositionally biased region" description="Low complexity" evidence="10">
    <location>
        <begin position="346"/>
        <end position="401"/>
    </location>
</feature>
<dbReference type="PROSITE" id="PS00026">
    <property type="entry name" value="CHIT_BIND_I_1"/>
    <property type="match status" value="3"/>
</dbReference>
<dbReference type="InterPro" id="IPR029070">
    <property type="entry name" value="Chitinase_insertion_sf"/>
</dbReference>
<keyword evidence="5" id="KW-0119">Carbohydrate metabolism</keyword>
<feature type="region of interest" description="Disordered" evidence="10">
    <location>
        <begin position="343"/>
        <end position="413"/>
    </location>
</feature>
<dbReference type="GO" id="GO:0006032">
    <property type="term" value="P:chitin catabolic process"/>
    <property type="evidence" value="ECO:0007669"/>
    <property type="project" value="UniProtKB-KW"/>
</dbReference>
<keyword evidence="15" id="KW-1185">Reference proteome</keyword>
<comment type="caution">
    <text evidence="14">The sequence shown here is derived from an EMBL/GenBank/DDBJ whole genome shotgun (WGS) entry which is preliminary data.</text>
</comment>
<evidence type="ECO:0000313" key="14">
    <source>
        <dbReference type="EMBL" id="ORY27826.1"/>
    </source>
</evidence>
<name>A0A1Y2AZB3_9FUNG</name>
<evidence type="ECO:0000259" key="12">
    <source>
        <dbReference type="PROSITE" id="PS50941"/>
    </source>
</evidence>
<dbReference type="Proteomes" id="UP000193920">
    <property type="component" value="Unassembled WGS sequence"/>
</dbReference>
<dbReference type="SUPFAM" id="SSF51445">
    <property type="entry name" value="(Trans)glycosidases"/>
    <property type="match status" value="1"/>
</dbReference>
<feature type="chain" id="PRO_5012417851" evidence="11">
    <location>
        <begin position="21"/>
        <end position="798"/>
    </location>
</feature>
<dbReference type="GO" id="GO:0008843">
    <property type="term" value="F:endochitinase activity"/>
    <property type="evidence" value="ECO:0007669"/>
    <property type="project" value="UniProtKB-EC"/>
</dbReference>
<evidence type="ECO:0000256" key="5">
    <source>
        <dbReference type="ARBA" id="ARBA00023277"/>
    </source>
</evidence>
<evidence type="ECO:0000256" key="10">
    <source>
        <dbReference type="SAM" id="MobiDB-lite"/>
    </source>
</evidence>
<evidence type="ECO:0000313" key="15">
    <source>
        <dbReference type="Proteomes" id="UP000193920"/>
    </source>
</evidence>
<dbReference type="InterPro" id="IPR001223">
    <property type="entry name" value="Glyco_hydro18_cat"/>
</dbReference>
<evidence type="ECO:0000256" key="9">
    <source>
        <dbReference type="RuleBase" id="RU000489"/>
    </source>
</evidence>
<comment type="caution">
    <text evidence="8">Lacks conserved residue(s) required for the propagation of feature annotation.</text>
</comment>
<dbReference type="PANTHER" id="PTHR11177:SF317">
    <property type="entry name" value="CHITINASE 12-RELATED"/>
    <property type="match status" value="1"/>
</dbReference>
<dbReference type="GO" id="GO:0008061">
    <property type="term" value="F:chitin binding"/>
    <property type="evidence" value="ECO:0007669"/>
    <property type="project" value="UniProtKB-UniRule"/>
</dbReference>
<feature type="signal peptide" evidence="11">
    <location>
        <begin position="1"/>
        <end position="20"/>
    </location>
</feature>
<feature type="disulfide bond" evidence="8">
    <location>
        <begin position="221"/>
        <end position="233"/>
    </location>
</feature>
<feature type="domain" description="GH18" evidence="13">
    <location>
        <begin position="418"/>
        <end position="798"/>
    </location>
</feature>
<keyword evidence="11" id="KW-0732">Signal</keyword>
<accession>A0A1Y2AZB3</accession>
<organism evidence="14 15">
    <name type="scientific">Neocallimastix californiae</name>
    <dbReference type="NCBI Taxonomy" id="1754190"/>
    <lineage>
        <taxon>Eukaryota</taxon>
        <taxon>Fungi</taxon>
        <taxon>Fungi incertae sedis</taxon>
        <taxon>Chytridiomycota</taxon>
        <taxon>Chytridiomycota incertae sedis</taxon>
        <taxon>Neocallimastigomycetes</taxon>
        <taxon>Neocallimastigales</taxon>
        <taxon>Neocallimastigaceae</taxon>
        <taxon>Neocallimastix</taxon>
    </lineage>
</organism>
<dbReference type="InterPro" id="IPR001002">
    <property type="entry name" value="Chitin-bd_1"/>
</dbReference>
<evidence type="ECO:0000256" key="7">
    <source>
        <dbReference type="ARBA" id="ARBA00023326"/>
    </source>
</evidence>
<feature type="domain" description="Chitin-binding type-1" evidence="12">
    <location>
        <begin position="216"/>
        <end position="251"/>
    </location>
</feature>
<feature type="disulfide bond" evidence="8">
    <location>
        <begin position="172"/>
        <end position="184"/>
    </location>
</feature>
<dbReference type="PROSITE" id="PS01095">
    <property type="entry name" value="GH18_1"/>
    <property type="match status" value="1"/>
</dbReference>
<dbReference type="SUPFAM" id="SSF54556">
    <property type="entry name" value="Chitinase insertion domain"/>
    <property type="match status" value="1"/>
</dbReference>
<dbReference type="SUPFAM" id="SSF57016">
    <property type="entry name" value="Plant lectins/antimicrobial peptides"/>
    <property type="match status" value="4"/>
</dbReference>
<comment type="catalytic activity">
    <reaction evidence="1">
        <text>Random endo-hydrolysis of N-acetyl-beta-D-glucosaminide (1-&gt;4)-beta-linkages in chitin and chitodextrins.</text>
        <dbReference type="EC" id="3.2.1.14"/>
    </reaction>
</comment>
<dbReference type="EMBL" id="MCOG01000190">
    <property type="protein sequence ID" value="ORY27826.1"/>
    <property type="molecule type" value="Genomic_DNA"/>
</dbReference>
<dbReference type="Pfam" id="PF00187">
    <property type="entry name" value="Chitin_bind_1"/>
    <property type="match status" value="1"/>
</dbReference>